<evidence type="ECO:0000256" key="1">
    <source>
        <dbReference type="ARBA" id="ARBA00009986"/>
    </source>
</evidence>
<dbReference type="Gene3D" id="3.40.309.10">
    <property type="entry name" value="Aldehyde Dehydrogenase, Chain A, domain 2"/>
    <property type="match status" value="1"/>
</dbReference>
<dbReference type="InterPro" id="IPR050740">
    <property type="entry name" value="Aldehyde_DH_Superfamily"/>
</dbReference>
<dbReference type="AlphaFoldDB" id="A0A9D1RYI5"/>
<evidence type="ECO:0000259" key="5">
    <source>
        <dbReference type="Pfam" id="PF00171"/>
    </source>
</evidence>
<dbReference type="FunFam" id="3.40.605.10:FF:000007">
    <property type="entry name" value="NAD/NADP-dependent betaine aldehyde dehydrogenase"/>
    <property type="match status" value="1"/>
</dbReference>
<evidence type="ECO:0000256" key="2">
    <source>
        <dbReference type="ARBA" id="ARBA00023002"/>
    </source>
</evidence>
<keyword evidence="2 4" id="KW-0560">Oxidoreductase</keyword>
<name>A0A9D1RYI5_9CORY</name>
<dbReference type="FunFam" id="3.40.309.10:FF:000009">
    <property type="entry name" value="Aldehyde dehydrogenase A"/>
    <property type="match status" value="1"/>
</dbReference>
<dbReference type="Proteomes" id="UP000824189">
    <property type="component" value="Unassembled WGS sequence"/>
</dbReference>
<gene>
    <name evidence="6" type="ORF">H9867_00720</name>
</gene>
<dbReference type="GO" id="GO:0004777">
    <property type="term" value="F:succinate-semialdehyde dehydrogenase (NAD+) activity"/>
    <property type="evidence" value="ECO:0007669"/>
    <property type="project" value="TreeGrafter"/>
</dbReference>
<feature type="active site" evidence="3">
    <location>
        <position position="274"/>
    </location>
</feature>
<reference evidence="6" key="1">
    <citation type="journal article" date="2021" name="PeerJ">
        <title>Extensive microbial diversity within the chicken gut microbiome revealed by metagenomics and culture.</title>
        <authorList>
            <person name="Gilroy R."/>
            <person name="Ravi A."/>
            <person name="Getino M."/>
            <person name="Pursley I."/>
            <person name="Horton D.L."/>
            <person name="Alikhan N.F."/>
            <person name="Baker D."/>
            <person name="Gharbi K."/>
            <person name="Hall N."/>
            <person name="Watson M."/>
            <person name="Adriaenssens E.M."/>
            <person name="Foster-Nyarko E."/>
            <person name="Jarju S."/>
            <person name="Secka A."/>
            <person name="Antonio M."/>
            <person name="Oren A."/>
            <person name="Chaudhuri R.R."/>
            <person name="La Ragione R."/>
            <person name="Hildebrand F."/>
            <person name="Pallen M.J."/>
        </authorList>
    </citation>
    <scope>NUCLEOTIDE SEQUENCE</scope>
    <source>
        <strain evidence="6">4376</strain>
    </source>
</reference>
<evidence type="ECO:0000313" key="6">
    <source>
        <dbReference type="EMBL" id="HIW95002.1"/>
    </source>
</evidence>
<accession>A0A9D1RYI5</accession>
<feature type="domain" description="Aldehyde dehydrogenase" evidence="5">
    <location>
        <begin position="43"/>
        <end position="506"/>
    </location>
</feature>
<reference evidence="6" key="2">
    <citation type="submission" date="2021-04" db="EMBL/GenBank/DDBJ databases">
        <authorList>
            <person name="Gilroy R."/>
        </authorList>
    </citation>
    <scope>NUCLEOTIDE SEQUENCE</scope>
    <source>
        <strain evidence="6">4376</strain>
    </source>
</reference>
<dbReference type="SUPFAM" id="SSF53720">
    <property type="entry name" value="ALDH-like"/>
    <property type="match status" value="1"/>
</dbReference>
<dbReference type="PANTHER" id="PTHR43353">
    <property type="entry name" value="SUCCINATE-SEMIALDEHYDE DEHYDROGENASE, MITOCHONDRIAL"/>
    <property type="match status" value="1"/>
</dbReference>
<protein>
    <submittedName>
        <fullName evidence="6">NAD-dependent succinate-semialdehyde dehydrogenase</fullName>
    </submittedName>
</protein>
<dbReference type="Gene3D" id="3.40.605.10">
    <property type="entry name" value="Aldehyde Dehydrogenase, Chain A, domain 1"/>
    <property type="match status" value="1"/>
</dbReference>
<evidence type="ECO:0000256" key="4">
    <source>
        <dbReference type="RuleBase" id="RU003345"/>
    </source>
</evidence>
<dbReference type="Pfam" id="PF00171">
    <property type="entry name" value="Aldedh"/>
    <property type="match status" value="1"/>
</dbReference>
<evidence type="ECO:0000256" key="3">
    <source>
        <dbReference type="PROSITE-ProRule" id="PRU10007"/>
    </source>
</evidence>
<dbReference type="InterPro" id="IPR015590">
    <property type="entry name" value="Aldehyde_DH_dom"/>
</dbReference>
<dbReference type="InterPro" id="IPR016163">
    <property type="entry name" value="Ald_DH_C"/>
</dbReference>
<dbReference type="InterPro" id="IPR016161">
    <property type="entry name" value="Ald_DH/histidinol_DH"/>
</dbReference>
<dbReference type="CDD" id="cd07103">
    <property type="entry name" value="ALDH_F5_SSADH_GabD"/>
    <property type="match status" value="1"/>
</dbReference>
<dbReference type="PROSITE" id="PS00687">
    <property type="entry name" value="ALDEHYDE_DEHYDR_GLU"/>
    <property type="match status" value="1"/>
</dbReference>
<dbReference type="PANTHER" id="PTHR43353:SF5">
    <property type="entry name" value="SUCCINATE-SEMIALDEHYDE DEHYDROGENASE, MITOCHONDRIAL"/>
    <property type="match status" value="1"/>
</dbReference>
<evidence type="ECO:0000313" key="7">
    <source>
        <dbReference type="Proteomes" id="UP000824189"/>
    </source>
</evidence>
<dbReference type="InterPro" id="IPR016162">
    <property type="entry name" value="Ald_DH_N"/>
</dbReference>
<dbReference type="GO" id="GO:0009450">
    <property type="term" value="P:gamma-aminobutyric acid catabolic process"/>
    <property type="evidence" value="ECO:0007669"/>
    <property type="project" value="TreeGrafter"/>
</dbReference>
<comment type="similarity">
    <text evidence="1 4">Belongs to the aldehyde dehydrogenase family.</text>
</comment>
<sequence length="512" mass="54338">MAENTDKNTGTTTEQNTITTIEAAGLSFSVPTGLFIGGQFRGTEEKIDVVDAATGKTIQQVASASEADAREAMDIAAKVQPEWAATAPRERSDILRKIFDLITEHTDELAALQSLELGRALPDSKGEVAYGADYFRWFADRAASITGEYRVAPSGAGRIVTTHRPAGPVLAITPWNFPLAMIARKLAPALAAGCTVIAKPAQLTPLTMLFLADLTQKAGLPDGVFQVLPTSSARRVSSLLEDDRLRKFTFTGSTSVGQALAAKAAEKTIRTSLELGGNAPFVVLSHADVDKAVEAGVTAKMRGAGQVCIAANRFIVHEDLREDFETKFVEKMKEFVLGPGTDEKTTQGPMVSAEQRDGVVSLVDAATDQGAKVLLGGNDALRALGETHPELDPNGFWYPATVLTNVTEDNDIANEEIFGPVVSIISVPSDEEALRVANNTPFGLAAYVMGEDMKATLQFAEKVEAGMIGVNRGVISDAAAPFGGIKQSGVGREGGFEGIDEYLDTTYLALDV</sequence>
<dbReference type="InterPro" id="IPR029510">
    <property type="entry name" value="Ald_DH_CS_GLU"/>
</dbReference>
<proteinExistence type="inferred from homology"/>
<organism evidence="6 7">
    <name type="scientific">Candidatus Corynebacterium gallistercoris</name>
    <dbReference type="NCBI Taxonomy" id="2838530"/>
    <lineage>
        <taxon>Bacteria</taxon>
        <taxon>Bacillati</taxon>
        <taxon>Actinomycetota</taxon>
        <taxon>Actinomycetes</taxon>
        <taxon>Mycobacteriales</taxon>
        <taxon>Corynebacteriaceae</taxon>
        <taxon>Corynebacterium</taxon>
    </lineage>
</organism>
<comment type="caution">
    <text evidence="6">The sequence shown here is derived from an EMBL/GenBank/DDBJ whole genome shotgun (WGS) entry which is preliminary data.</text>
</comment>
<dbReference type="EMBL" id="DXFZ01000009">
    <property type="protein sequence ID" value="HIW95002.1"/>
    <property type="molecule type" value="Genomic_DNA"/>
</dbReference>